<dbReference type="OrthoDB" id="432685at2759"/>
<gene>
    <name evidence="2" type="ORF">CPAG_08424</name>
</gene>
<feature type="transmembrane region" description="Helical" evidence="1">
    <location>
        <begin position="47"/>
        <end position="66"/>
    </location>
</feature>
<reference evidence="3" key="2">
    <citation type="journal article" date="2009" name="Genome Res.">
        <title>Comparative genomic analyses of the human fungal pathogens Coccidioides and their relatives.</title>
        <authorList>
            <person name="Sharpton T.J."/>
            <person name="Stajich J.E."/>
            <person name="Rounsley S.D."/>
            <person name="Gardner M.J."/>
            <person name="Wortman J.R."/>
            <person name="Jordar V.S."/>
            <person name="Maiti R."/>
            <person name="Kodira C.D."/>
            <person name="Neafsey D.E."/>
            <person name="Zeng Q."/>
            <person name="Hung C.-Y."/>
            <person name="McMahan C."/>
            <person name="Muszewska A."/>
            <person name="Grynberg M."/>
            <person name="Mandel M.A."/>
            <person name="Kellner E.M."/>
            <person name="Barker B.M."/>
            <person name="Galgiani J.N."/>
            <person name="Orbach M.J."/>
            <person name="Kirkland T.N."/>
            <person name="Cole G.T."/>
            <person name="Henn M.R."/>
            <person name="Birren B.W."/>
            <person name="Taylor J.W."/>
        </authorList>
    </citation>
    <scope>NUCLEOTIDE SEQUENCE [LARGE SCALE GENOMIC DNA]</scope>
    <source>
        <strain evidence="3">RMSCC 3488</strain>
    </source>
</reference>
<keyword evidence="1" id="KW-0812">Transmembrane</keyword>
<evidence type="ECO:0000313" key="2">
    <source>
        <dbReference type="EMBL" id="KMM72125.1"/>
    </source>
</evidence>
<dbReference type="PANTHER" id="PTHR41390">
    <property type="entry name" value="CHROMOSOME 7, WHOLE GENOME SHOTGUN SEQUENCE"/>
    <property type="match status" value="1"/>
</dbReference>
<feature type="transmembrane region" description="Helical" evidence="1">
    <location>
        <begin position="15"/>
        <end position="35"/>
    </location>
</feature>
<reference evidence="3" key="3">
    <citation type="journal article" date="2010" name="Genome Res.">
        <title>Population genomic sequencing of Coccidioides fungi reveals recent hybridization and transposon control.</title>
        <authorList>
            <person name="Neafsey D.E."/>
            <person name="Barker B.M."/>
            <person name="Sharpton T.J."/>
            <person name="Stajich J.E."/>
            <person name="Park D.J."/>
            <person name="Whiston E."/>
            <person name="Hung C.-Y."/>
            <person name="McMahan C."/>
            <person name="White J."/>
            <person name="Sykes S."/>
            <person name="Heiman D."/>
            <person name="Young S."/>
            <person name="Zeng Q."/>
            <person name="Abouelleil A."/>
            <person name="Aftuck L."/>
            <person name="Bessette D."/>
            <person name="Brown A."/>
            <person name="FitzGerald M."/>
            <person name="Lui A."/>
            <person name="Macdonald J.P."/>
            <person name="Priest M."/>
            <person name="Orbach M.J."/>
            <person name="Galgiani J.N."/>
            <person name="Kirkland T.N."/>
            <person name="Cole G.T."/>
            <person name="Birren B.W."/>
            <person name="Henn M.R."/>
            <person name="Taylor J.W."/>
            <person name="Rounsley S.D."/>
        </authorList>
    </citation>
    <scope>NUCLEOTIDE SEQUENCE [LARGE SCALE GENOMIC DNA]</scope>
    <source>
        <strain evidence="3">RMSCC 3488</strain>
    </source>
</reference>
<sequence length="198" mass="21676">MSGTPGSNGSHSPGLFIPAVKIGAVTGTAGLLYGATSGVLKLHRHPVIHSISTGVHWFAFGTSFWWLRSNILRIQFEENPTSKERAYASAVAGGVSGGAVTWAIHRRFIPGLVVFSLLGYLGQLSYNVADRWHTQIAGLPKKSLADRVAESKWMPIKVLTDEKYKAMLNEKLLGVEVEIALIDDRIKELRESQLSDKH</sequence>
<keyword evidence="1" id="KW-0472">Membrane</keyword>
<evidence type="ECO:0000256" key="1">
    <source>
        <dbReference type="SAM" id="Phobius"/>
    </source>
</evidence>
<dbReference type="EMBL" id="DS268113">
    <property type="protein sequence ID" value="KMM72125.1"/>
    <property type="molecule type" value="Genomic_DNA"/>
</dbReference>
<accession>A0A0J6FRT6</accession>
<proteinExistence type="predicted"/>
<dbReference type="AlphaFoldDB" id="A0A0J6FRT6"/>
<organism evidence="2 3">
    <name type="scientific">Coccidioides posadasii RMSCC 3488</name>
    <dbReference type="NCBI Taxonomy" id="454284"/>
    <lineage>
        <taxon>Eukaryota</taxon>
        <taxon>Fungi</taxon>
        <taxon>Dikarya</taxon>
        <taxon>Ascomycota</taxon>
        <taxon>Pezizomycotina</taxon>
        <taxon>Eurotiomycetes</taxon>
        <taxon>Eurotiomycetidae</taxon>
        <taxon>Onygenales</taxon>
        <taxon>Onygenaceae</taxon>
        <taxon>Coccidioides</taxon>
    </lineage>
</organism>
<protein>
    <submittedName>
        <fullName evidence="2">Uncharacterized protein</fullName>
    </submittedName>
</protein>
<dbReference type="Proteomes" id="UP000054567">
    <property type="component" value="Unassembled WGS sequence"/>
</dbReference>
<feature type="transmembrane region" description="Helical" evidence="1">
    <location>
        <begin position="86"/>
        <end position="104"/>
    </location>
</feature>
<keyword evidence="1" id="KW-1133">Transmembrane helix</keyword>
<evidence type="ECO:0000313" key="3">
    <source>
        <dbReference type="Proteomes" id="UP000054567"/>
    </source>
</evidence>
<dbReference type="VEuPathDB" id="FungiDB:CPAG_08424"/>
<name>A0A0J6FRT6_COCPO</name>
<reference evidence="2 3" key="1">
    <citation type="submission" date="2007-06" db="EMBL/GenBank/DDBJ databases">
        <title>The Genome Sequence of Coccidioides posadasii RMSCC_3488.</title>
        <authorList>
            <consortium name="Coccidioides Genome Resources Consortium"/>
            <consortium name="The Broad Institute Genome Sequencing Platform"/>
            <person name="Henn M.R."/>
            <person name="Sykes S."/>
            <person name="Young S."/>
            <person name="Jaffe D."/>
            <person name="Berlin A."/>
            <person name="Alvarez P."/>
            <person name="Butler J."/>
            <person name="Gnerre S."/>
            <person name="Grabherr M."/>
            <person name="Mauceli E."/>
            <person name="Brockman W."/>
            <person name="Kodira C."/>
            <person name="Alvarado L."/>
            <person name="Zeng Q."/>
            <person name="Crawford M."/>
            <person name="Antoine C."/>
            <person name="Devon K."/>
            <person name="Galgiani J."/>
            <person name="Orsborn K."/>
            <person name="Lewis M.L."/>
            <person name="Nusbaum C."/>
            <person name="Galagan J."/>
            <person name="Birren B."/>
        </authorList>
    </citation>
    <scope>NUCLEOTIDE SEQUENCE [LARGE SCALE GENOMIC DNA]</scope>
    <source>
        <strain evidence="2 3">RMSCC 3488</strain>
    </source>
</reference>
<dbReference type="PANTHER" id="PTHR41390:SF1">
    <property type="entry name" value="NADH-UBIQUINONE OXIDOREDUCTASE 213 KDA SUBUNIT"/>
    <property type="match status" value="1"/>
</dbReference>